<reference evidence="1" key="1">
    <citation type="submission" date="2014-09" db="EMBL/GenBank/DDBJ databases">
        <authorList>
            <person name="Magalhaes I.L.F."/>
            <person name="Oliveira U."/>
            <person name="Santos F.R."/>
            <person name="Vidigal T.H.D.A."/>
            <person name="Brescovit A.D."/>
            <person name="Santos A.J."/>
        </authorList>
    </citation>
    <scope>NUCLEOTIDE SEQUENCE</scope>
    <source>
        <tissue evidence="1">Shoot tissue taken approximately 20 cm above the soil surface</tissue>
    </source>
</reference>
<accession>A0A0A9F822</accession>
<reference evidence="1" key="2">
    <citation type="journal article" date="2015" name="Data Brief">
        <title>Shoot transcriptome of the giant reed, Arundo donax.</title>
        <authorList>
            <person name="Barrero R.A."/>
            <person name="Guerrero F.D."/>
            <person name="Moolhuijzen P."/>
            <person name="Goolsby J.A."/>
            <person name="Tidwell J."/>
            <person name="Bellgard S.E."/>
            <person name="Bellgard M.I."/>
        </authorList>
    </citation>
    <scope>NUCLEOTIDE SEQUENCE</scope>
    <source>
        <tissue evidence="1">Shoot tissue taken approximately 20 cm above the soil surface</tissue>
    </source>
</reference>
<evidence type="ECO:0000313" key="1">
    <source>
        <dbReference type="EMBL" id="JAE06291.1"/>
    </source>
</evidence>
<dbReference type="EMBL" id="GBRH01191605">
    <property type="protein sequence ID" value="JAE06291.1"/>
    <property type="molecule type" value="Transcribed_RNA"/>
</dbReference>
<organism evidence="1">
    <name type="scientific">Arundo donax</name>
    <name type="common">Giant reed</name>
    <name type="synonym">Donax arundinaceus</name>
    <dbReference type="NCBI Taxonomy" id="35708"/>
    <lineage>
        <taxon>Eukaryota</taxon>
        <taxon>Viridiplantae</taxon>
        <taxon>Streptophyta</taxon>
        <taxon>Embryophyta</taxon>
        <taxon>Tracheophyta</taxon>
        <taxon>Spermatophyta</taxon>
        <taxon>Magnoliopsida</taxon>
        <taxon>Liliopsida</taxon>
        <taxon>Poales</taxon>
        <taxon>Poaceae</taxon>
        <taxon>PACMAD clade</taxon>
        <taxon>Arundinoideae</taxon>
        <taxon>Arundineae</taxon>
        <taxon>Arundo</taxon>
    </lineage>
</organism>
<dbReference type="AlphaFoldDB" id="A0A0A9F822"/>
<name>A0A0A9F822_ARUDO</name>
<proteinExistence type="predicted"/>
<sequence length="68" mass="7912">MTSRRDCNVPVATCFMDYNRCVNLSFPIVTCVCELLFHKWALNTLLITSEIYVCSCHFLKGGECWRMK</sequence>
<protein>
    <submittedName>
        <fullName evidence="1">Uncharacterized protein</fullName>
    </submittedName>
</protein>